<dbReference type="SUPFAM" id="SSF55961">
    <property type="entry name" value="Bet v1-like"/>
    <property type="match status" value="1"/>
</dbReference>
<dbReference type="SUPFAM" id="SSF50022">
    <property type="entry name" value="ISP domain"/>
    <property type="match status" value="1"/>
</dbReference>
<dbReference type="AlphaFoldDB" id="A0A561R6S6"/>
<dbReference type="PANTHER" id="PTHR43756:SF5">
    <property type="entry name" value="CHOLINE MONOOXYGENASE, CHLOROPLASTIC"/>
    <property type="match status" value="1"/>
</dbReference>
<dbReference type="PROSITE" id="PS00570">
    <property type="entry name" value="RING_HYDROXYL_ALPHA"/>
    <property type="match status" value="1"/>
</dbReference>
<dbReference type="PANTHER" id="PTHR43756">
    <property type="entry name" value="CHOLINE MONOOXYGENASE, CHLOROPLASTIC"/>
    <property type="match status" value="1"/>
</dbReference>
<evidence type="ECO:0000256" key="6">
    <source>
        <dbReference type="ARBA" id="ARBA00023014"/>
    </source>
</evidence>
<organism evidence="9 10">
    <name type="scientific">Neorhizobium alkalisoli</name>
    <dbReference type="NCBI Taxonomy" id="528178"/>
    <lineage>
        <taxon>Bacteria</taxon>
        <taxon>Pseudomonadati</taxon>
        <taxon>Pseudomonadota</taxon>
        <taxon>Alphaproteobacteria</taxon>
        <taxon>Hyphomicrobiales</taxon>
        <taxon>Rhizobiaceae</taxon>
        <taxon>Rhizobium/Agrobacterium group</taxon>
        <taxon>Neorhizobium</taxon>
    </lineage>
</organism>
<dbReference type="InterPro" id="IPR015881">
    <property type="entry name" value="ARHD_Rieske_2Fe_2S"/>
</dbReference>
<dbReference type="InterPro" id="IPR017941">
    <property type="entry name" value="Rieske_2Fe-2S"/>
</dbReference>
<evidence type="ECO:0000256" key="7">
    <source>
        <dbReference type="ARBA" id="ARBA00023027"/>
    </source>
</evidence>
<evidence type="ECO:0000259" key="8">
    <source>
        <dbReference type="PROSITE" id="PS51296"/>
    </source>
</evidence>
<evidence type="ECO:0000313" key="9">
    <source>
        <dbReference type="EMBL" id="TWF58300.1"/>
    </source>
</evidence>
<evidence type="ECO:0000256" key="2">
    <source>
        <dbReference type="ARBA" id="ARBA00022714"/>
    </source>
</evidence>
<dbReference type="InterPro" id="IPR036922">
    <property type="entry name" value="Rieske_2Fe-2S_sf"/>
</dbReference>
<keyword evidence="10" id="KW-1185">Reference proteome</keyword>
<dbReference type="InterPro" id="IPR015879">
    <property type="entry name" value="Ring_hydroxy_dOase_asu_C_dom"/>
</dbReference>
<protein>
    <submittedName>
        <fullName evidence="9">Rieske 2Fe-2S family protein</fullName>
    </submittedName>
</protein>
<dbReference type="GO" id="GO:0051537">
    <property type="term" value="F:2 iron, 2 sulfur cluster binding"/>
    <property type="evidence" value="ECO:0007669"/>
    <property type="project" value="UniProtKB-KW"/>
</dbReference>
<keyword evidence="4" id="KW-0560">Oxidoreductase</keyword>
<dbReference type="InterPro" id="IPR001663">
    <property type="entry name" value="Rng_hydr_dOase-A"/>
</dbReference>
<dbReference type="GO" id="GO:0016491">
    <property type="term" value="F:oxidoreductase activity"/>
    <property type="evidence" value="ECO:0007669"/>
    <property type="project" value="UniProtKB-KW"/>
</dbReference>
<dbReference type="OrthoDB" id="7456916at2"/>
<comment type="caution">
    <text evidence="9">The sequence shown here is derived from an EMBL/GenBank/DDBJ whole genome shotgun (WGS) entry which is preliminary data.</text>
</comment>
<dbReference type="Gene3D" id="2.102.10.10">
    <property type="entry name" value="Rieske [2Fe-2S] iron-sulphur domain"/>
    <property type="match status" value="1"/>
</dbReference>
<comment type="cofactor">
    <cofactor evidence="1">
        <name>Fe cation</name>
        <dbReference type="ChEBI" id="CHEBI:24875"/>
    </cofactor>
</comment>
<dbReference type="Pfam" id="PF00355">
    <property type="entry name" value="Rieske"/>
    <property type="match status" value="1"/>
</dbReference>
<dbReference type="CDD" id="cd08884">
    <property type="entry name" value="RHO_alpha_C_GbcA-like"/>
    <property type="match status" value="1"/>
</dbReference>
<reference evidence="9 10" key="1">
    <citation type="submission" date="2019-06" db="EMBL/GenBank/DDBJ databases">
        <title>Sorghum-associated microbial communities from plants grown in Nebraska, USA.</title>
        <authorList>
            <person name="Schachtman D."/>
        </authorList>
    </citation>
    <scope>NUCLEOTIDE SEQUENCE [LARGE SCALE GENOMIC DNA]</scope>
    <source>
        <strain evidence="9 10">1225</strain>
    </source>
</reference>
<dbReference type="CDD" id="cd03469">
    <property type="entry name" value="Rieske_RO_Alpha_N"/>
    <property type="match status" value="1"/>
</dbReference>
<evidence type="ECO:0000256" key="3">
    <source>
        <dbReference type="ARBA" id="ARBA00022723"/>
    </source>
</evidence>
<sequence length="413" mass="46938">MLASELDNGHISQGGNGDRIDHLVAAHKPGYGLTRPFYFDPEIFERDMQRVFFRHWHCLAHESVIPNVNDFELFKLGPEQVILTRAGDGTVHAMLNVCRHRGAEVCTKDRGNAKAFVCPYHAWTFANDGRLKAARLMPKDFKREDHGLKKLHVRVVEGLVFISFAEEPLDFSEVENLLRATCGQYGWGAAKVAYRQSYPLNANWKLAVENYVECYHCGPAHPEYSETHALEQPLHMIEELNAAMEARTCALGIEVGSGNHWQNSKEGREAIHAFRYALYDGVKTGSRDGQPLSTLMGRFSDFDGGVTSIHLGGTTFLVCYADHGMIYRFIPKTVDTCEMELIWLVDEKAEEGRDYDLEKLTWLWKVTTDEDKAIIEHAARGVVSRFFVPGPIAPMEQNELRYINWYLDEISRP</sequence>
<keyword evidence="7" id="KW-0520">NAD</keyword>
<evidence type="ECO:0000256" key="4">
    <source>
        <dbReference type="ARBA" id="ARBA00023002"/>
    </source>
</evidence>
<dbReference type="RefSeq" id="WP_145631211.1">
    <property type="nucleotide sequence ID" value="NZ_VIWP01000001.1"/>
</dbReference>
<dbReference type="EMBL" id="VIWP01000001">
    <property type="protein sequence ID" value="TWF58300.1"/>
    <property type="molecule type" value="Genomic_DNA"/>
</dbReference>
<evidence type="ECO:0000256" key="1">
    <source>
        <dbReference type="ARBA" id="ARBA00001962"/>
    </source>
</evidence>
<dbReference type="Proteomes" id="UP000320653">
    <property type="component" value="Unassembled WGS sequence"/>
</dbReference>
<evidence type="ECO:0000313" key="10">
    <source>
        <dbReference type="Proteomes" id="UP000320653"/>
    </source>
</evidence>
<accession>A0A561R6S6</accession>
<keyword evidence="3" id="KW-0479">Metal-binding</keyword>
<feature type="domain" description="Rieske" evidence="8">
    <location>
        <begin position="56"/>
        <end position="162"/>
    </location>
</feature>
<dbReference type="Pfam" id="PF00848">
    <property type="entry name" value="Ring_hydroxyl_A"/>
    <property type="match status" value="1"/>
</dbReference>
<dbReference type="Gene3D" id="3.90.380.10">
    <property type="entry name" value="Naphthalene 1,2-dioxygenase Alpha Subunit, Chain A, domain 1"/>
    <property type="match status" value="1"/>
</dbReference>
<proteinExistence type="predicted"/>
<keyword evidence="6" id="KW-0411">Iron-sulfur</keyword>
<dbReference type="GO" id="GO:0005506">
    <property type="term" value="F:iron ion binding"/>
    <property type="evidence" value="ECO:0007669"/>
    <property type="project" value="InterPro"/>
</dbReference>
<evidence type="ECO:0000256" key="5">
    <source>
        <dbReference type="ARBA" id="ARBA00023004"/>
    </source>
</evidence>
<gene>
    <name evidence="9" type="ORF">FHW37_101104</name>
</gene>
<dbReference type="PROSITE" id="PS51296">
    <property type="entry name" value="RIESKE"/>
    <property type="match status" value="1"/>
</dbReference>
<dbReference type="PRINTS" id="PR00090">
    <property type="entry name" value="RNGDIOXGNASE"/>
</dbReference>
<name>A0A561R6S6_9HYPH</name>
<keyword evidence="5" id="KW-0408">Iron</keyword>
<keyword evidence="2" id="KW-0001">2Fe-2S</keyword>